<accession>A0A0D3FBN5</accession>
<dbReference type="PaxDb" id="65489-OBART02G36110.1"/>
<dbReference type="HOGENOM" id="CLU_167185_0_0_1"/>
<organism evidence="3">
    <name type="scientific">Oryza barthii</name>
    <dbReference type="NCBI Taxonomy" id="65489"/>
    <lineage>
        <taxon>Eukaryota</taxon>
        <taxon>Viridiplantae</taxon>
        <taxon>Streptophyta</taxon>
        <taxon>Embryophyta</taxon>
        <taxon>Tracheophyta</taxon>
        <taxon>Spermatophyta</taxon>
        <taxon>Magnoliopsida</taxon>
        <taxon>Liliopsida</taxon>
        <taxon>Poales</taxon>
        <taxon>Poaceae</taxon>
        <taxon>BOP clade</taxon>
        <taxon>Oryzoideae</taxon>
        <taxon>Oryzeae</taxon>
        <taxon>Oryzinae</taxon>
        <taxon>Oryza</taxon>
    </lineage>
</organism>
<dbReference type="Gramene" id="OBART02G36110.1">
    <property type="protein sequence ID" value="OBART02G36110.1"/>
    <property type="gene ID" value="OBART02G36110"/>
</dbReference>
<reference evidence="3" key="1">
    <citation type="journal article" date="2009" name="Rice">
        <title>De Novo Next Generation Sequencing of Plant Genomes.</title>
        <authorList>
            <person name="Rounsley S."/>
            <person name="Marri P.R."/>
            <person name="Yu Y."/>
            <person name="He R."/>
            <person name="Sisneros N."/>
            <person name="Goicoechea J.L."/>
            <person name="Lee S.J."/>
            <person name="Angelova A."/>
            <person name="Kudrna D."/>
            <person name="Luo M."/>
            <person name="Affourtit J."/>
            <person name="Desany B."/>
            <person name="Knight J."/>
            <person name="Niazi F."/>
            <person name="Egholm M."/>
            <person name="Wing R.A."/>
        </authorList>
    </citation>
    <scope>NUCLEOTIDE SEQUENCE [LARGE SCALE GENOMIC DNA]</scope>
    <source>
        <strain evidence="3">cv. IRGC 105608</strain>
    </source>
</reference>
<sequence>MRMSKLSMATAVILLLVVMAMEVEGIRLDAETRAATSNQMVNKSTENVPKDSGDSLGVAKRSIAGNEVRAVAHKLPEFHEDYYGPSDHTPRHH</sequence>
<feature type="chain" id="PRO_5002271612" evidence="2">
    <location>
        <begin position="26"/>
        <end position="93"/>
    </location>
</feature>
<proteinExistence type="predicted"/>
<dbReference type="eggNOG" id="ENOG502S8JY">
    <property type="taxonomic scope" value="Eukaryota"/>
</dbReference>
<evidence type="ECO:0000313" key="4">
    <source>
        <dbReference type="Proteomes" id="UP000026960"/>
    </source>
</evidence>
<protein>
    <submittedName>
        <fullName evidence="3">Uncharacterized protein</fullName>
    </submittedName>
</protein>
<dbReference type="EnsemblPlants" id="OBART02G36110.1">
    <property type="protein sequence ID" value="OBART02G36110.1"/>
    <property type="gene ID" value="OBART02G36110"/>
</dbReference>
<dbReference type="AlphaFoldDB" id="A0A0D3FBN5"/>
<feature type="region of interest" description="Disordered" evidence="1">
    <location>
        <begin position="37"/>
        <end position="56"/>
    </location>
</feature>
<dbReference type="Proteomes" id="UP000026960">
    <property type="component" value="Chromosome 2"/>
</dbReference>
<evidence type="ECO:0000313" key="3">
    <source>
        <dbReference type="EnsemblPlants" id="OBART02G36110.1"/>
    </source>
</evidence>
<evidence type="ECO:0000256" key="2">
    <source>
        <dbReference type="SAM" id="SignalP"/>
    </source>
</evidence>
<feature type="compositionally biased region" description="Polar residues" evidence="1">
    <location>
        <begin position="37"/>
        <end position="47"/>
    </location>
</feature>
<feature type="signal peptide" evidence="2">
    <location>
        <begin position="1"/>
        <end position="25"/>
    </location>
</feature>
<name>A0A0D3FBN5_9ORYZ</name>
<evidence type="ECO:0000256" key="1">
    <source>
        <dbReference type="SAM" id="MobiDB-lite"/>
    </source>
</evidence>
<reference evidence="3" key="2">
    <citation type="submission" date="2015-03" db="UniProtKB">
        <authorList>
            <consortium name="EnsemblPlants"/>
        </authorList>
    </citation>
    <scope>IDENTIFICATION</scope>
</reference>
<keyword evidence="4" id="KW-1185">Reference proteome</keyword>
<keyword evidence="2" id="KW-0732">Signal</keyword>